<dbReference type="Proteomes" id="UP000807353">
    <property type="component" value="Unassembled WGS sequence"/>
</dbReference>
<evidence type="ECO:0000313" key="2">
    <source>
        <dbReference type="EMBL" id="KAF9465688.1"/>
    </source>
</evidence>
<feature type="transmembrane region" description="Helical" evidence="1">
    <location>
        <begin position="242"/>
        <end position="259"/>
    </location>
</feature>
<feature type="transmembrane region" description="Helical" evidence="1">
    <location>
        <begin position="129"/>
        <end position="150"/>
    </location>
</feature>
<name>A0A9P5YB95_9AGAR</name>
<keyword evidence="1" id="KW-1133">Transmembrane helix</keyword>
<feature type="transmembrane region" description="Helical" evidence="1">
    <location>
        <begin position="47"/>
        <end position="70"/>
    </location>
</feature>
<accession>A0A9P5YB95</accession>
<feature type="transmembrane region" description="Helical" evidence="1">
    <location>
        <begin position="219"/>
        <end position="236"/>
    </location>
</feature>
<gene>
    <name evidence="2" type="ORF">BDZ94DRAFT_296827</name>
</gene>
<keyword evidence="1" id="KW-0812">Transmembrane</keyword>
<dbReference type="AlphaFoldDB" id="A0A9P5YB95"/>
<dbReference type="OrthoDB" id="3357408at2759"/>
<keyword evidence="1" id="KW-0472">Membrane</keyword>
<evidence type="ECO:0000256" key="1">
    <source>
        <dbReference type="SAM" id="Phobius"/>
    </source>
</evidence>
<comment type="caution">
    <text evidence="2">The sequence shown here is derived from an EMBL/GenBank/DDBJ whole genome shotgun (WGS) entry which is preliminary data.</text>
</comment>
<proteinExistence type="predicted"/>
<organism evidence="2 3">
    <name type="scientific">Collybia nuda</name>
    <dbReference type="NCBI Taxonomy" id="64659"/>
    <lineage>
        <taxon>Eukaryota</taxon>
        <taxon>Fungi</taxon>
        <taxon>Dikarya</taxon>
        <taxon>Basidiomycota</taxon>
        <taxon>Agaricomycotina</taxon>
        <taxon>Agaricomycetes</taxon>
        <taxon>Agaricomycetidae</taxon>
        <taxon>Agaricales</taxon>
        <taxon>Tricholomatineae</taxon>
        <taxon>Clitocybaceae</taxon>
        <taxon>Collybia</taxon>
    </lineage>
</organism>
<reference evidence="2" key="1">
    <citation type="submission" date="2020-11" db="EMBL/GenBank/DDBJ databases">
        <authorList>
            <consortium name="DOE Joint Genome Institute"/>
            <person name="Ahrendt S."/>
            <person name="Riley R."/>
            <person name="Andreopoulos W."/>
            <person name="Labutti K."/>
            <person name="Pangilinan J."/>
            <person name="Ruiz-Duenas F.J."/>
            <person name="Barrasa J.M."/>
            <person name="Sanchez-Garcia M."/>
            <person name="Camarero S."/>
            <person name="Miyauchi S."/>
            <person name="Serrano A."/>
            <person name="Linde D."/>
            <person name="Babiker R."/>
            <person name="Drula E."/>
            <person name="Ayuso-Fernandez I."/>
            <person name="Pacheco R."/>
            <person name="Padilla G."/>
            <person name="Ferreira P."/>
            <person name="Barriuso J."/>
            <person name="Kellner H."/>
            <person name="Castanera R."/>
            <person name="Alfaro M."/>
            <person name="Ramirez L."/>
            <person name="Pisabarro A.G."/>
            <person name="Kuo A."/>
            <person name="Tritt A."/>
            <person name="Lipzen A."/>
            <person name="He G."/>
            <person name="Yan M."/>
            <person name="Ng V."/>
            <person name="Cullen D."/>
            <person name="Martin F."/>
            <person name="Rosso M.-N."/>
            <person name="Henrissat B."/>
            <person name="Hibbett D."/>
            <person name="Martinez A.T."/>
            <person name="Grigoriev I.V."/>
        </authorList>
    </citation>
    <scope>NUCLEOTIDE SEQUENCE</scope>
    <source>
        <strain evidence="2">CBS 247.69</strain>
    </source>
</reference>
<dbReference type="EMBL" id="MU150245">
    <property type="protein sequence ID" value="KAF9465688.1"/>
    <property type="molecule type" value="Genomic_DNA"/>
</dbReference>
<keyword evidence="3" id="KW-1185">Reference proteome</keyword>
<evidence type="ECO:0000313" key="3">
    <source>
        <dbReference type="Proteomes" id="UP000807353"/>
    </source>
</evidence>
<feature type="transmembrane region" description="Helical" evidence="1">
    <location>
        <begin position="12"/>
        <end position="35"/>
    </location>
</feature>
<sequence>MSFSDLRANVVALFTTSVLYGINAVTFFVCIKVLLGSRGRASSWRLIHYTMITTALVMFAVATLDIGVIFDRCIKIFIDEMPQRMTTFSGISNWWSIVEFSNTVVQTFIGDAILICRCLVIWNRRWKIVLGPAATCCIGTGCGIAAAAVGSTNFHPNNQEEIQPFIIPFLALTLVTNVATSSLIIFRIWNVGRRSTPYLVPQEAGGALPRAIRVTLEAGLLYTTAVLVLLITYSTGHHSQIIIGRALIQIIGIVFNSIISSRARQKGSLTVAPTTMLPLDAMVINQEVVVSHDPPDKQGRRIAERAKKNRVVLW</sequence>
<protein>
    <submittedName>
        <fullName evidence="2">Uncharacterized protein</fullName>
    </submittedName>
</protein>
<feature type="transmembrane region" description="Helical" evidence="1">
    <location>
        <begin position="162"/>
        <end position="186"/>
    </location>
</feature>